<dbReference type="EMBL" id="JADNYM010000010">
    <property type="protein sequence ID" value="MBG0739580.1"/>
    <property type="molecule type" value="Genomic_DNA"/>
</dbReference>
<dbReference type="SFLD" id="SFLDS00003">
    <property type="entry name" value="Haloacid_Dehalogenase"/>
    <property type="match status" value="1"/>
</dbReference>
<keyword evidence="1" id="KW-0378">Hydrolase</keyword>
<dbReference type="RefSeq" id="WP_196396527.1">
    <property type="nucleotide sequence ID" value="NZ_JADNYM010000010.1"/>
</dbReference>
<dbReference type="AlphaFoldDB" id="A0A931CNR9"/>
<keyword evidence="2" id="KW-1185">Reference proteome</keyword>
<dbReference type="InterPro" id="IPR036412">
    <property type="entry name" value="HAD-like_sf"/>
</dbReference>
<dbReference type="CDD" id="cd07505">
    <property type="entry name" value="HAD_BPGM-like"/>
    <property type="match status" value="1"/>
</dbReference>
<dbReference type="NCBIfam" id="TIGR01509">
    <property type="entry name" value="HAD-SF-IA-v3"/>
    <property type="match status" value="1"/>
</dbReference>
<evidence type="ECO:0000313" key="2">
    <source>
        <dbReference type="Proteomes" id="UP000655366"/>
    </source>
</evidence>
<dbReference type="Proteomes" id="UP000655366">
    <property type="component" value="Unassembled WGS sequence"/>
</dbReference>
<reference evidence="1 2" key="1">
    <citation type="submission" date="2020-11" db="EMBL/GenBank/DDBJ databases">
        <title>Arthrobacter antarcticus sp. nov., isolated from Antarctic Soil.</title>
        <authorList>
            <person name="Li J."/>
        </authorList>
    </citation>
    <scope>NUCLEOTIDE SEQUENCE [LARGE SCALE GENOMIC DNA]</scope>
    <source>
        <strain evidence="1 2">Z1-20</strain>
    </source>
</reference>
<dbReference type="InterPro" id="IPR023214">
    <property type="entry name" value="HAD_sf"/>
</dbReference>
<dbReference type="PRINTS" id="PR00413">
    <property type="entry name" value="HADHALOGNASE"/>
</dbReference>
<dbReference type="InterPro" id="IPR023198">
    <property type="entry name" value="PGP-like_dom2"/>
</dbReference>
<evidence type="ECO:0000313" key="1">
    <source>
        <dbReference type="EMBL" id="MBG0739580.1"/>
    </source>
</evidence>
<proteinExistence type="predicted"/>
<protein>
    <submittedName>
        <fullName evidence="1">HAD family hydrolase</fullName>
    </submittedName>
</protein>
<dbReference type="SUPFAM" id="SSF56784">
    <property type="entry name" value="HAD-like"/>
    <property type="match status" value="1"/>
</dbReference>
<dbReference type="InterPro" id="IPR006439">
    <property type="entry name" value="HAD-SF_hydro_IA"/>
</dbReference>
<dbReference type="Gene3D" id="1.10.150.240">
    <property type="entry name" value="Putative phosphatase, domain 2"/>
    <property type="match status" value="1"/>
</dbReference>
<accession>A0A931CNR9</accession>
<comment type="caution">
    <text evidence="1">The sequence shown here is derived from an EMBL/GenBank/DDBJ whole genome shotgun (WGS) entry which is preliminary data.</text>
</comment>
<dbReference type="Gene3D" id="3.40.50.1000">
    <property type="entry name" value="HAD superfamily/HAD-like"/>
    <property type="match status" value="1"/>
</dbReference>
<dbReference type="PANTHER" id="PTHR18901:SF38">
    <property type="entry name" value="PSEUDOURIDINE-5'-PHOSPHATASE"/>
    <property type="match status" value="1"/>
</dbReference>
<organism evidence="1 2">
    <name type="scientific">Arthrobacter terrae</name>
    <dbReference type="NCBI Taxonomy" id="2935737"/>
    <lineage>
        <taxon>Bacteria</taxon>
        <taxon>Bacillati</taxon>
        <taxon>Actinomycetota</taxon>
        <taxon>Actinomycetes</taxon>
        <taxon>Micrococcales</taxon>
        <taxon>Micrococcaceae</taxon>
        <taxon>Arthrobacter</taxon>
    </lineage>
</organism>
<dbReference type="InterPro" id="IPR041492">
    <property type="entry name" value="HAD_2"/>
</dbReference>
<name>A0A931CNR9_9MICC</name>
<gene>
    <name evidence="1" type="ORF">IV500_09300</name>
</gene>
<dbReference type="GO" id="GO:0016787">
    <property type="term" value="F:hydrolase activity"/>
    <property type="evidence" value="ECO:0007669"/>
    <property type="project" value="UniProtKB-KW"/>
</dbReference>
<dbReference type="Pfam" id="PF13419">
    <property type="entry name" value="HAD_2"/>
    <property type="match status" value="1"/>
</dbReference>
<sequence>MYSSSVSNVQASSTQVPEVGPQASRAVDLKAALWDMDGTLVDTEPYWIASEFALVQAHGGEWSHEQAMALVGQSLVHSAGVLQQAGVRLTVRGIIDHLTAEVIRQVRHEIPWRPGARKLLHDLVDAGVRCALVTMSEGPLAAEIVAGLPSGYFEFMVTGDAVKHGKPHPEPYLTAVRRLQAADPLLTIDECVALEDSIPGVASAQASGVVTVAIPHTVPLPEDSGRTTWPSLSGRTVADLRALVVDRANAPGARSAPAAGTPQ</sequence>
<dbReference type="SFLD" id="SFLDG01129">
    <property type="entry name" value="C1.5:_HAD__Beta-PGM__Phosphata"/>
    <property type="match status" value="1"/>
</dbReference>
<dbReference type="PANTHER" id="PTHR18901">
    <property type="entry name" value="2-DEOXYGLUCOSE-6-PHOSPHATE PHOSPHATASE 2"/>
    <property type="match status" value="1"/>
</dbReference>